<accession>W7TCM3</accession>
<evidence type="ECO:0000256" key="1">
    <source>
        <dbReference type="SAM" id="MobiDB-lite"/>
    </source>
</evidence>
<feature type="compositionally biased region" description="Basic and acidic residues" evidence="1">
    <location>
        <begin position="444"/>
        <end position="457"/>
    </location>
</feature>
<feature type="compositionally biased region" description="Basic residues" evidence="1">
    <location>
        <begin position="375"/>
        <end position="387"/>
    </location>
</feature>
<dbReference type="EMBL" id="AZIL01002518">
    <property type="protein sequence ID" value="EWM21303.1"/>
    <property type="molecule type" value="Genomic_DNA"/>
</dbReference>
<sequence length="487" mass="53505">GRRKEGGEEEERGRGRRRKLRKGVGAPQMKSSDTPTPSFRHPLTEEASPTSLETVAFNAFLQRLTDAAETASALFAAPPLPPSPSGLPAWCRRPSPSHLLNLWKRGKELGAPRTEMRALERALEKARTNTEKALNLLPRGTAKRGPLRLHHLRRDQRQDELGSEPPSLLPPLAPPLSLEGLLNLLLDLLAFPLRLHQPVAAAFRLLAEVTRLRREVWTLLGLSLPPSLPPARPPSRPPSDPALLSFLTLERCVRDALRLLCSTCAQPEDAPSSLTLPSSSSSPSSFSGAPRIYPQGLPPALRLPSHHPGDGGKQAGMKGGKWKGRRLCYFPGPDFFWGVSHLKEGLRLLRVAGVPEWEALEECERREEEEEAKRQGGRRKGGRKRKREGREGDGIGRDGGRGEVEGMVVRVRRLEVPPFKWVVVGLMGREEKRKEGGTVGGMQRAKERAKREGHEGKGGVVQLAMKEEGRGRQKSSLGWGGDEEGGG</sequence>
<proteinExistence type="predicted"/>
<comment type="caution">
    <text evidence="2">The sequence shown here is derived from an EMBL/GenBank/DDBJ whole genome shotgun (WGS) entry which is preliminary data.</text>
</comment>
<evidence type="ECO:0000313" key="3">
    <source>
        <dbReference type="Proteomes" id="UP000019335"/>
    </source>
</evidence>
<organism evidence="2 3">
    <name type="scientific">Nannochloropsis gaditana</name>
    <dbReference type="NCBI Taxonomy" id="72520"/>
    <lineage>
        <taxon>Eukaryota</taxon>
        <taxon>Sar</taxon>
        <taxon>Stramenopiles</taxon>
        <taxon>Ochrophyta</taxon>
        <taxon>Eustigmatophyceae</taxon>
        <taxon>Eustigmatales</taxon>
        <taxon>Monodopsidaceae</taxon>
        <taxon>Nannochloropsis</taxon>
    </lineage>
</organism>
<feature type="compositionally biased region" description="Low complexity" evidence="1">
    <location>
        <begin position="271"/>
        <end position="287"/>
    </location>
</feature>
<gene>
    <name evidence="2" type="ORF">Naga_100350g1</name>
</gene>
<evidence type="ECO:0000313" key="2">
    <source>
        <dbReference type="EMBL" id="EWM21303.1"/>
    </source>
</evidence>
<feature type="compositionally biased region" description="Basic and acidic residues" evidence="1">
    <location>
        <begin position="388"/>
        <end position="402"/>
    </location>
</feature>
<name>W7TCM3_9STRA</name>
<reference evidence="2 3" key="1">
    <citation type="journal article" date="2014" name="Mol. Plant">
        <title>Chromosome Scale Genome Assembly and Transcriptome Profiling of Nannochloropsis gaditana in Nitrogen Depletion.</title>
        <authorList>
            <person name="Corteggiani Carpinelli E."/>
            <person name="Telatin A."/>
            <person name="Vitulo N."/>
            <person name="Forcato C."/>
            <person name="D'Angelo M."/>
            <person name="Schiavon R."/>
            <person name="Vezzi A."/>
            <person name="Giacometti G.M."/>
            <person name="Morosinotto T."/>
            <person name="Valle G."/>
        </authorList>
    </citation>
    <scope>NUCLEOTIDE SEQUENCE [LARGE SCALE GENOMIC DNA]</scope>
    <source>
        <strain evidence="2 3">B-31</strain>
    </source>
</reference>
<keyword evidence="3" id="KW-1185">Reference proteome</keyword>
<feature type="region of interest" description="Disordered" evidence="1">
    <location>
        <begin position="361"/>
        <end position="402"/>
    </location>
</feature>
<protein>
    <submittedName>
        <fullName evidence="2">Uncharacterized protein</fullName>
    </submittedName>
</protein>
<feature type="compositionally biased region" description="Basic and acidic residues" evidence="1">
    <location>
        <begin position="362"/>
        <end position="374"/>
    </location>
</feature>
<feature type="region of interest" description="Disordered" evidence="1">
    <location>
        <begin position="1"/>
        <end position="47"/>
    </location>
</feature>
<feature type="region of interest" description="Disordered" evidence="1">
    <location>
        <begin position="432"/>
        <end position="487"/>
    </location>
</feature>
<feature type="non-terminal residue" evidence="2">
    <location>
        <position position="1"/>
    </location>
</feature>
<dbReference type="AlphaFoldDB" id="W7TCM3"/>
<dbReference type="Proteomes" id="UP000019335">
    <property type="component" value="Unassembled WGS sequence"/>
</dbReference>
<feature type="region of interest" description="Disordered" evidence="1">
    <location>
        <begin position="268"/>
        <end position="318"/>
    </location>
</feature>